<feature type="repeat" description="TPR" evidence="3">
    <location>
        <begin position="335"/>
        <end position="368"/>
    </location>
</feature>
<accession>A0ABP3URN3</accession>
<name>A0ABP3URN3_9FLAO</name>
<dbReference type="Gene3D" id="1.25.40.10">
    <property type="entry name" value="Tetratricopeptide repeat domain"/>
    <property type="match status" value="1"/>
</dbReference>
<dbReference type="SMART" id="SM00028">
    <property type="entry name" value="TPR"/>
    <property type="match status" value="2"/>
</dbReference>
<dbReference type="InterPro" id="IPR019734">
    <property type="entry name" value="TPR_rpt"/>
</dbReference>
<dbReference type="Proteomes" id="UP001500736">
    <property type="component" value="Unassembled WGS sequence"/>
</dbReference>
<dbReference type="SUPFAM" id="SSF48452">
    <property type="entry name" value="TPR-like"/>
    <property type="match status" value="1"/>
</dbReference>
<keyword evidence="1" id="KW-0677">Repeat</keyword>
<dbReference type="Pfam" id="PF13181">
    <property type="entry name" value="TPR_8"/>
    <property type="match status" value="1"/>
</dbReference>
<evidence type="ECO:0000313" key="6">
    <source>
        <dbReference type="Proteomes" id="UP001500736"/>
    </source>
</evidence>
<sequence>MKTKITLILVALFMSVNLGFAQQDEECMTNLTIFTDYYKSKKYDEAYEPWMKVRNKCPKFNRAIYAYGEKILKHKIDNSTGAEQKAYIEDLKALWNKALEYFPSHYDLGEVLSDIGLLMYDNREALGVTDKQLFDAFDKAYKQDLENFTSAKGLYVYFTSIVDMYKAGQAPIQDVFNKYDDISDKIEKEVGNFTEKLNKLVTKEESGQKLSSKEEKYKKYYEDSLEAYDKISGSIDTYLGQLANCENLIPLYKKDFETYKNDAVWLKRAVNRMYNKECTDDPLYIELVKAYDATDPSADTKYFVATILFNQGKDNEAMDYLKQAFDLQTDTYKKGKLAEKIGSILKKKGRYGEARGYYRESLKLNPSNGRPHLSIAAMYAASANNCGDTNFNKRAMFWYAAQEALKAGKVDANLKSAANQTYESYMAKAPSRSEIFSCSCSGEVIKFNCWTGGSVTVPSL</sequence>
<evidence type="ECO:0000256" key="4">
    <source>
        <dbReference type="SAM" id="SignalP"/>
    </source>
</evidence>
<keyword evidence="2 3" id="KW-0802">TPR repeat</keyword>
<dbReference type="PROSITE" id="PS50005">
    <property type="entry name" value="TPR"/>
    <property type="match status" value="1"/>
</dbReference>
<evidence type="ECO:0008006" key="7">
    <source>
        <dbReference type="Google" id="ProtNLM"/>
    </source>
</evidence>
<reference evidence="6" key="1">
    <citation type="journal article" date="2019" name="Int. J. Syst. Evol. Microbiol.">
        <title>The Global Catalogue of Microorganisms (GCM) 10K type strain sequencing project: providing services to taxonomists for standard genome sequencing and annotation.</title>
        <authorList>
            <consortium name="The Broad Institute Genomics Platform"/>
            <consortium name="The Broad Institute Genome Sequencing Center for Infectious Disease"/>
            <person name="Wu L."/>
            <person name="Ma J."/>
        </authorList>
    </citation>
    <scope>NUCLEOTIDE SEQUENCE [LARGE SCALE GENOMIC DNA]</scope>
    <source>
        <strain evidence="6">JCM 15976</strain>
    </source>
</reference>
<dbReference type="Pfam" id="PF07719">
    <property type="entry name" value="TPR_2"/>
    <property type="match status" value="1"/>
</dbReference>
<dbReference type="EMBL" id="BAAAGF010000001">
    <property type="protein sequence ID" value="GAA0739309.1"/>
    <property type="molecule type" value="Genomic_DNA"/>
</dbReference>
<evidence type="ECO:0000256" key="3">
    <source>
        <dbReference type="PROSITE-ProRule" id="PRU00339"/>
    </source>
</evidence>
<proteinExistence type="predicted"/>
<keyword evidence="6" id="KW-1185">Reference proteome</keyword>
<evidence type="ECO:0000313" key="5">
    <source>
        <dbReference type="EMBL" id="GAA0739309.1"/>
    </source>
</evidence>
<feature type="chain" id="PRO_5046886458" description="Tetratricopeptide repeat protein" evidence="4">
    <location>
        <begin position="22"/>
        <end position="460"/>
    </location>
</feature>
<dbReference type="RefSeq" id="WP_343796002.1">
    <property type="nucleotide sequence ID" value="NZ_BAAAGF010000001.1"/>
</dbReference>
<evidence type="ECO:0000256" key="1">
    <source>
        <dbReference type="ARBA" id="ARBA00022737"/>
    </source>
</evidence>
<dbReference type="InterPro" id="IPR013105">
    <property type="entry name" value="TPR_2"/>
</dbReference>
<dbReference type="InterPro" id="IPR011990">
    <property type="entry name" value="TPR-like_helical_dom_sf"/>
</dbReference>
<organism evidence="5 6">
    <name type="scientific">Gaetbulibacter jejuensis</name>
    <dbReference type="NCBI Taxonomy" id="584607"/>
    <lineage>
        <taxon>Bacteria</taxon>
        <taxon>Pseudomonadati</taxon>
        <taxon>Bacteroidota</taxon>
        <taxon>Flavobacteriia</taxon>
        <taxon>Flavobacteriales</taxon>
        <taxon>Flavobacteriaceae</taxon>
        <taxon>Gaetbulibacter</taxon>
    </lineage>
</organism>
<feature type="signal peptide" evidence="4">
    <location>
        <begin position="1"/>
        <end position="21"/>
    </location>
</feature>
<keyword evidence="4" id="KW-0732">Signal</keyword>
<gene>
    <name evidence="5" type="ORF">GCM10009431_08200</name>
</gene>
<evidence type="ECO:0000256" key="2">
    <source>
        <dbReference type="ARBA" id="ARBA00022803"/>
    </source>
</evidence>
<comment type="caution">
    <text evidence="5">The sequence shown here is derived from an EMBL/GenBank/DDBJ whole genome shotgun (WGS) entry which is preliminary data.</text>
</comment>
<protein>
    <recommendedName>
        <fullName evidence="7">Tetratricopeptide repeat protein</fullName>
    </recommendedName>
</protein>